<feature type="transmembrane region" description="Helical" evidence="1">
    <location>
        <begin position="88"/>
        <end position="110"/>
    </location>
</feature>
<dbReference type="Proteomes" id="UP000636949">
    <property type="component" value="Unassembled WGS sequence"/>
</dbReference>
<evidence type="ECO:0000313" key="4">
    <source>
        <dbReference type="Proteomes" id="UP000636949"/>
    </source>
</evidence>
<comment type="caution">
    <text evidence="3">The sequence shown here is derived from an EMBL/GenBank/DDBJ whole genome shotgun (WGS) entry which is preliminary data.</text>
</comment>
<protein>
    <recommendedName>
        <fullName evidence="2">DotM C-terminal cytoplasmic domain-containing protein</fullName>
    </recommendedName>
</protein>
<evidence type="ECO:0000256" key="1">
    <source>
        <dbReference type="SAM" id="Phobius"/>
    </source>
</evidence>
<reference evidence="3" key="1">
    <citation type="journal article" date="2014" name="Int. J. Syst. Evol. Microbiol.">
        <title>Complete genome sequence of Corynebacterium casei LMG S-19264T (=DSM 44701T), isolated from a smear-ripened cheese.</title>
        <authorList>
            <consortium name="US DOE Joint Genome Institute (JGI-PGF)"/>
            <person name="Walter F."/>
            <person name="Albersmeier A."/>
            <person name="Kalinowski J."/>
            <person name="Ruckert C."/>
        </authorList>
    </citation>
    <scope>NUCLEOTIDE SEQUENCE</scope>
    <source>
        <strain evidence="3">CGMCC 1.15758</strain>
    </source>
</reference>
<keyword evidence="4" id="KW-1185">Reference proteome</keyword>
<keyword evidence="1" id="KW-0812">Transmembrane</keyword>
<gene>
    <name evidence="3" type="ORF">GCM10010995_08320</name>
</gene>
<keyword evidence="1" id="KW-0472">Membrane</keyword>
<dbReference type="Pfam" id="PF23127">
    <property type="entry name" value="DotM_C"/>
    <property type="match status" value="1"/>
</dbReference>
<feature type="transmembrane region" description="Helical" evidence="1">
    <location>
        <begin position="12"/>
        <end position="32"/>
    </location>
</feature>
<dbReference type="EMBL" id="BMJS01000006">
    <property type="protein sequence ID" value="GGF93514.1"/>
    <property type="molecule type" value="Genomic_DNA"/>
</dbReference>
<proteinExistence type="predicted"/>
<accession>A0A8J2Z3H1</accession>
<organism evidence="3 4">
    <name type="scientific">Cysteiniphilum litorale</name>
    <dbReference type="NCBI Taxonomy" id="2056700"/>
    <lineage>
        <taxon>Bacteria</taxon>
        <taxon>Pseudomonadati</taxon>
        <taxon>Pseudomonadota</taxon>
        <taxon>Gammaproteobacteria</taxon>
        <taxon>Thiotrichales</taxon>
        <taxon>Fastidiosibacteraceae</taxon>
        <taxon>Cysteiniphilum</taxon>
    </lineage>
</organism>
<dbReference type="InterPro" id="IPR056464">
    <property type="entry name" value="DotM_C"/>
</dbReference>
<feature type="domain" description="DotM C-terminal cytoplasmic" evidence="2">
    <location>
        <begin position="175"/>
        <end position="347"/>
    </location>
</feature>
<keyword evidence="1" id="KW-1133">Transmembrane helix</keyword>
<dbReference type="RefSeq" id="WP_117001829.1">
    <property type="nucleotide sequence ID" value="NZ_BMJS01000006.1"/>
</dbReference>
<dbReference type="OrthoDB" id="5616932at2"/>
<name>A0A8J2Z3H1_9GAMM</name>
<reference evidence="3" key="2">
    <citation type="submission" date="2020-09" db="EMBL/GenBank/DDBJ databases">
        <authorList>
            <person name="Sun Q."/>
            <person name="Zhou Y."/>
        </authorList>
    </citation>
    <scope>NUCLEOTIDE SEQUENCE</scope>
    <source>
        <strain evidence="3">CGMCC 1.15758</strain>
    </source>
</reference>
<sequence length="353" mass="40693">MSQQQTSDHSEMGVFYVIALCLGIALLVYFVFHQYIVDVVFGIKKFELSLIILFNHKYQLLMNWCNHVSQSRVSLEDMKYLALITGEISKKLLCTLSAVIGILLLLFHPVRRYKSSYSMRTLSQRMQKSFADVYLPENQCKDLMKGDFSMALSPIEFISQHNLQSHDKKLDTHKSYGVLCRQLGQVGSDELIDSQALYILYAGLIAFVAHDRKLGRRILQCATQWYMSSSWLDKYRCKKRLSKAVESSIRRYEHVEKVRSIAAKHHYNSTLLCGLLEHARKGGIVPNASFLWLKKEYRTLWYALNNVGREAVFVEAAAITAHWQAEKMLNTKITTPMIKPAIEALQQEIYVYS</sequence>
<evidence type="ECO:0000259" key="2">
    <source>
        <dbReference type="Pfam" id="PF23127"/>
    </source>
</evidence>
<dbReference type="AlphaFoldDB" id="A0A8J2Z3H1"/>
<evidence type="ECO:0000313" key="3">
    <source>
        <dbReference type="EMBL" id="GGF93514.1"/>
    </source>
</evidence>